<reference evidence="1 2" key="1">
    <citation type="journal article" date="2011" name="Front. Microbiol.">
        <title>Two Strains of Crocosphaera watsonii with Highly Conserved Genomes are Distinguished by Strain-Specific Features.</title>
        <authorList>
            <person name="Bench S.R."/>
            <person name="Ilikchyan I.N."/>
            <person name="Tripp H.J."/>
            <person name="Zehr J.P."/>
        </authorList>
    </citation>
    <scope>NUCLEOTIDE SEQUENCE [LARGE SCALE GENOMIC DNA]</scope>
    <source>
        <strain evidence="1 2">WH 0003</strain>
    </source>
</reference>
<protein>
    <submittedName>
        <fullName evidence="1">Uncharacterized protein</fullName>
    </submittedName>
</protein>
<organism evidence="1 2">
    <name type="scientific">Crocosphaera watsonii WH 0003</name>
    <dbReference type="NCBI Taxonomy" id="423471"/>
    <lineage>
        <taxon>Bacteria</taxon>
        <taxon>Bacillati</taxon>
        <taxon>Cyanobacteriota</taxon>
        <taxon>Cyanophyceae</taxon>
        <taxon>Oscillatoriophycideae</taxon>
        <taxon>Chroococcales</taxon>
        <taxon>Aphanothecaceae</taxon>
        <taxon>Crocosphaera</taxon>
    </lineage>
</organism>
<gene>
    <name evidence="1" type="ORF">CWATWH0003_1495</name>
</gene>
<dbReference type="AlphaFoldDB" id="G5J1W4"/>
<accession>G5J1W4</accession>
<comment type="caution">
    <text evidence="1">The sequence shown here is derived from an EMBL/GenBank/DDBJ whole genome shotgun (WGS) entry which is preliminary data.</text>
</comment>
<evidence type="ECO:0000313" key="1">
    <source>
        <dbReference type="EMBL" id="EHJ13845.1"/>
    </source>
</evidence>
<evidence type="ECO:0000313" key="2">
    <source>
        <dbReference type="Proteomes" id="UP000003477"/>
    </source>
</evidence>
<proteinExistence type="predicted"/>
<name>G5J1W4_CROWT</name>
<sequence>MNHCLMGININNLLHETYTNLDRLDVQFLLHPKKTILSCPQVFTDKPSELFNKFSLFLEVYIRISRTHL</sequence>
<dbReference type="PATRIC" id="fig|423471.3.peg.1393"/>
<dbReference type="Proteomes" id="UP000003477">
    <property type="component" value="Unassembled WGS sequence"/>
</dbReference>
<dbReference type="EMBL" id="AESD01000228">
    <property type="protein sequence ID" value="EHJ13845.1"/>
    <property type="molecule type" value="Genomic_DNA"/>
</dbReference>